<dbReference type="EMBL" id="BGOW01000076">
    <property type="protein sequence ID" value="GBL47690.1"/>
    <property type="molecule type" value="Genomic_DNA"/>
</dbReference>
<accession>A0A401JHX3</accession>
<feature type="signal peptide" evidence="1">
    <location>
        <begin position="1"/>
        <end position="33"/>
    </location>
</feature>
<reference evidence="2 3" key="1">
    <citation type="journal article" date="2019" name="Front. Microbiol.">
        <title>Genomes of Neutrophilic Sulfur-Oxidizing Chemolithoautotrophs Representing 9 Proteobacterial Species From 8 Genera.</title>
        <authorList>
            <person name="Watanabe T."/>
            <person name="Kojima H."/>
            <person name="Umezawa K."/>
            <person name="Hori C."/>
            <person name="Takasuka T.E."/>
            <person name="Kato Y."/>
            <person name="Fukui M."/>
        </authorList>
    </citation>
    <scope>NUCLEOTIDE SEQUENCE [LARGE SCALE GENOMIC DNA]</scope>
    <source>
        <strain evidence="2 3">TTN</strain>
    </source>
</reference>
<dbReference type="InterPro" id="IPR010634">
    <property type="entry name" value="DUF1223"/>
</dbReference>
<dbReference type="PANTHER" id="PTHR36057:SF1">
    <property type="entry name" value="LIPOPROTEIN LIPID ATTACHMENT SITE-LIKE PROTEIN, PUTATIVE (DUF1223)-RELATED"/>
    <property type="match status" value="1"/>
</dbReference>
<protein>
    <recommendedName>
        <fullName evidence="4">DUF1223 domain-containing protein</fullName>
    </recommendedName>
</protein>
<evidence type="ECO:0000313" key="2">
    <source>
        <dbReference type="EMBL" id="GBL47690.1"/>
    </source>
</evidence>
<name>A0A401JHX3_9PROT</name>
<evidence type="ECO:0008006" key="4">
    <source>
        <dbReference type="Google" id="ProtNLM"/>
    </source>
</evidence>
<organism evidence="2 3">
    <name type="scientific">Sulfuriferula multivorans</name>
    <dbReference type="NCBI Taxonomy" id="1559896"/>
    <lineage>
        <taxon>Bacteria</taxon>
        <taxon>Pseudomonadati</taxon>
        <taxon>Pseudomonadota</taxon>
        <taxon>Betaproteobacteria</taxon>
        <taxon>Nitrosomonadales</taxon>
        <taxon>Sulfuricellaceae</taxon>
        <taxon>Sulfuriferula</taxon>
    </lineage>
</organism>
<dbReference type="InterPro" id="IPR036249">
    <property type="entry name" value="Thioredoxin-like_sf"/>
</dbReference>
<evidence type="ECO:0000313" key="3">
    <source>
        <dbReference type="Proteomes" id="UP000286806"/>
    </source>
</evidence>
<dbReference type="PANTHER" id="PTHR36057">
    <property type="match status" value="1"/>
</dbReference>
<gene>
    <name evidence="2" type="ORF">SFMTTN_3532</name>
</gene>
<dbReference type="InterPro" id="IPR013783">
    <property type="entry name" value="Ig-like_fold"/>
</dbReference>
<dbReference type="Gene3D" id="2.60.40.10">
    <property type="entry name" value="Immunoglobulins"/>
    <property type="match status" value="1"/>
</dbReference>
<dbReference type="Pfam" id="PF06764">
    <property type="entry name" value="DUF1223"/>
    <property type="match status" value="1"/>
</dbReference>
<dbReference type="AlphaFoldDB" id="A0A401JHX3"/>
<proteinExistence type="predicted"/>
<dbReference type="Proteomes" id="UP000286806">
    <property type="component" value="Unassembled WGS sequence"/>
</dbReference>
<dbReference type="SUPFAM" id="SSF52833">
    <property type="entry name" value="Thioredoxin-like"/>
    <property type="match status" value="1"/>
</dbReference>
<sequence length="267" mass="29868">MTLAAIHFRQTIFFAQRFCVLVTLFCFSGQLAAAQCSVSSGSWPIPLVELYTSEGCSSCPPADRWLSGLTADHSSSERVIPLALHVNYWDYIGWKDRFAQSKFSTRQREMVRLNHSAIVYTPQVMLNGKDFRAWGSDSFSRAVGEINRQPAHAWITLTLSPSDSNELQVTANARARSGVALYVALYENNLQSKIKAGENQGRQLHHDSVVREWYGPLSMDRDGRVTWQLSVRLSPEWVAAKMGLVAFAQDPTTGEILQAIRLPWCAG</sequence>
<evidence type="ECO:0000256" key="1">
    <source>
        <dbReference type="SAM" id="SignalP"/>
    </source>
</evidence>
<comment type="caution">
    <text evidence="2">The sequence shown here is derived from an EMBL/GenBank/DDBJ whole genome shotgun (WGS) entry which is preliminary data.</text>
</comment>
<feature type="chain" id="PRO_5019570812" description="DUF1223 domain-containing protein" evidence="1">
    <location>
        <begin position="34"/>
        <end position="267"/>
    </location>
</feature>
<keyword evidence="3" id="KW-1185">Reference proteome</keyword>
<keyword evidence="1" id="KW-0732">Signal</keyword>